<evidence type="ECO:0000313" key="2">
    <source>
        <dbReference type="Proteomes" id="UP000652761"/>
    </source>
</evidence>
<accession>A0A843V1T3</accession>
<protein>
    <submittedName>
        <fullName evidence="1">Uncharacterized protein</fullName>
    </submittedName>
</protein>
<dbReference type="EMBL" id="NMUH01001435">
    <property type="protein sequence ID" value="MQL92312.1"/>
    <property type="molecule type" value="Genomic_DNA"/>
</dbReference>
<name>A0A843V1T3_COLES</name>
<dbReference type="AlphaFoldDB" id="A0A843V1T3"/>
<gene>
    <name evidence="1" type="ORF">Taro_024933</name>
</gene>
<organism evidence="1 2">
    <name type="scientific">Colocasia esculenta</name>
    <name type="common">Wild taro</name>
    <name type="synonym">Arum esculentum</name>
    <dbReference type="NCBI Taxonomy" id="4460"/>
    <lineage>
        <taxon>Eukaryota</taxon>
        <taxon>Viridiplantae</taxon>
        <taxon>Streptophyta</taxon>
        <taxon>Embryophyta</taxon>
        <taxon>Tracheophyta</taxon>
        <taxon>Spermatophyta</taxon>
        <taxon>Magnoliopsida</taxon>
        <taxon>Liliopsida</taxon>
        <taxon>Araceae</taxon>
        <taxon>Aroideae</taxon>
        <taxon>Colocasieae</taxon>
        <taxon>Colocasia</taxon>
    </lineage>
</organism>
<evidence type="ECO:0000313" key="1">
    <source>
        <dbReference type="EMBL" id="MQL92312.1"/>
    </source>
</evidence>
<reference evidence="1" key="1">
    <citation type="submission" date="2017-07" db="EMBL/GenBank/DDBJ databases">
        <title>Taro Niue Genome Assembly and Annotation.</title>
        <authorList>
            <person name="Atibalentja N."/>
            <person name="Keating K."/>
            <person name="Fields C.J."/>
        </authorList>
    </citation>
    <scope>NUCLEOTIDE SEQUENCE</scope>
    <source>
        <strain evidence="1">Niue_2</strain>
        <tissue evidence="1">Leaf</tissue>
    </source>
</reference>
<comment type="caution">
    <text evidence="1">The sequence shown here is derived from an EMBL/GenBank/DDBJ whole genome shotgun (WGS) entry which is preliminary data.</text>
</comment>
<keyword evidence="2" id="KW-1185">Reference proteome</keyword>
<sequence>MDANTNPGVHRYGRQSLWPACAAELQASETRKPTIGGLSPTALKAVKSPGVVGDVAPLEEAAEMDSERGD</sequence>
<proteinExistence type="predicted"/>
<dbReference type="Proteomes" id="UP000652761">
    <property type="component" value="Unassembled WGS sequence"/>
</dbReference>